<evidence type="ECO:0000313" key="1">
    <source>
        <dbReference type="EMBL" id="MBA0973327.1"/>
    </source>
</evidence>
<sequence>MKKLLSFTVVTLLLMGGGWFWYEQSYGTTDYYTKITSKGERVSIGRGSGREHFRYKYNLASYTSDNNEKDVSFNSYGDKPLKENAYLVLHVNNHKGVMGWEEVSPNDVPSAILNKLG</sequence>
<gene>
    <name evidence="1" type="ORF">HWH42_12195</name>
    <name evidence="2" type="ORF">QRX88_07980</name>
</gene>
<reference evidence="2 4" key="2">
    <citation type="submission" date="2023-06" db="EMBL/GenBank/DDBJ databases">
        <title>Acute promotion of culturable opportunistic pathogens and persistent increase of antibiotic resistance following antibiotic exposure in mouse gut microbiota.</title>
        <authorList>
            <person name="Li L."/>
            <person name="Wang B."/>
            <person name="Sun Y."/>
            <person name="Wang M."/>
            <person name="Xu H."/>
        </authorList>
    </citation>
    <scope>NUCLEOTIDE SEQUENCE [LARGE SCALE GENOMIC DNA]</scope>
    <source>
        <strain evidence="2 4">CRI2_2</strain>
    </source>
</reference>
<name>A0ABD4ZSG8_ENTGA</name>
<dbReference type="Gene3D" id="2.40.50.480">
    <property type="match status" value="1"/>
</dbReference>
<dbReference type="Proteomes" id="UP001241571">
    <property type="component" value="Unassembled WGS sequence"/>
</dbReference>
<evidence type="ECO:0000313" key="4">
    <source>
        <dbReference type="Proteomes" id="UP001241571"/>
    </source>
</evidence>
<dbReference type="AlphaFoldDB" id="A0ABD4ZSG8"/>
<dbReference type="Proteomes" id="UP000571857">
    <property type="component" value="Unassembled WGS sequence"/>
</dbReference>
<proteinExistence type="predicted"/>
<dbReference type="Pfam" id="PF06486">
    <property type="entry name" value="DUF1093"/>
    <property type="match status" value="1"/>
</dbReference>
<dbReference type="InterPro" id="IPR006542">
    <property type="entry name" value="DUF1093"/>
</dbReference>
<organism evidence="2 4">
    <name type="scientific">Enterococcus gallinarum</name>
    <dbReference type="NCBI Taxonomy" id="1353"/>
    <lineage>
        <taxon>Bacteria</taxon>
        <taxon>Bacillati</taxon>
        <taxon>Bacillota</taxon>
        <taxon>Bacilli</taxon>
        <taxon>Lactobacillales</taxon>
        <taxon>Enterococcaceae</taxon>
        <taxon>Enterococcus</taxon>
    </lineage>
</organism>
<comment type="caution">
    <text evidence="2">The sequence shown here is derived from an EMBL/GenBank/DDBJ whole genome shotgun (WGS) entry which is preliminary data.</text>
</comment>
<dbReference type="InterPro" id="IPR036166">
    <property type="entry name" value="YxeA-like_sf"/>
</dbReference>
<dbReference type="EMBL" id="JASUBT010000004">
    <property type="protein sequence ID" value="MDL4935647.1"/>
    <property type="molecule type" value="Genomic_DNA"/>
</dbReference>
<dbReference type="GeneID" id="93223878"/>
<accession>A0ABD4ZSG8</accession>
<protein>
    <submittedName>
        <fullName evidence="2">YxeA family protein</fullName>
    </submittedName>
</protein>
<reference evidence="1 3" key="1">
    <citation type="submission" date="2020-06" db="EMBL/GenBank/DDBJ databases">
        <title>Crossreactivity between MHC class I-restricted antigens from cancer cells and an enterococcal bacteriophage.</title>
        <authorList>
            <person name="Fluckiger A."/>
            <person name="Daillere R."/>
            <person name="Sassi M."/>
            <person name="Cattoir V."/>
            <person name="Kroemer G."/>
            <person name="Zitvogel L."/>
        </authorList>
    </citation>
    <scope>NUCLEOTIDE SEQUENCE [LARGE SCALE GENOMIC DNA]</scope>
    <source>
        <strain evidence="1 3">EG4</strain>
    </source>
</reference>
<dbReference type="EMBL" id="JABXJK010000064">
    <property type="protein sequence ID" value="MBA0973327.1"/>
    <property type="molecule type" value="Genomic_DNA"/>
</dbReference>
<evidence type="ECO:0000313" key="2">
    <source>
        <dbReference type="EMBL" id="MDL4935647.1"/>
    </source>
</evidence>
<dbReference type="PANTHER" id="PTHR36433">
    <property type="entry name" value="HYPOTHETICAL CYTOSOLIC PROTEIN"/>
    <property type="match status" value="1"/>
</dbReference>
<dbReference type="PANTHER" id="PTHR36433:SF2">
    <property type="entry name" value="YXEA FAMILY PROTEIN"/>
    <property type="match status" value="1"/>
</dbReference>
<dbReference type="SUPFAM" id="SSF159121">
    <property type="entry name" value="BC4932-like"/>
    <property type="match status" value="1"/>
</dbReference>
<dbReference type="NCBIfam" id="TIGR01655">
    <property type="entry name" value="yxeA_fam"/>
    <property type="match status" value="1"/>
</dbReference>
<evidence type="ECO:0000313" key="3">
    <source>
        <dbReference type="Proteomes" id="UP000571857"/>
    </source>
</evidence>
<dbReference type="RefSeq" id="WP_103299946.1">
    <property type="nucleotide sequence ID" value="NZ_CAKOCH010000004.1"/>
</dbReference>